<organism evidence="6 7">
    <name type="scientific">Azospirillum brasilense</name>
    <dbReference type="NCBI Taxonomy" id="192"/>
    <lineage>
        <taxon>Bacteria</taxon>
        <taxon>Pseudomonadati</taxon>
        <taxon>Pseudomonadota</taxon>
        <taxon>Alphaproteobacteria</taxon>
        <taxon>Rhodospirillales</taxon>
        <taxon>Azospirillaceae</taxon>
        <taxon>Azospirillum</taxon>
    </lineage>
</organism>
<dbReference type="InterPro" id="IPR001029">
    <property type="entry name" value="Flagellin_N"/>
</dbReference>
<dbReference type="InterPro" id="IPR046358">
    <property type="entry name" value="Flagellin_C"/>
</dbReference>
<feature type="domain" description="Flagellin N-terminal" evidence="4">
    <location>
        <begin position="4"/>
        <end position="135"/>
    </location>
</feature>
<proteinExistence type="inferred from homology"/>
<evidence type="ECO:0000259" key="5">
    <source>
        <dbReference type="Pfam" id="PF00700"/>
    </source>
</evidence>
<dbReference type="GO" id="GO:0005576">
    <property type="term" value="C:extracellular region"/>
    <property type="evidence" value="ECO:0007669"/>
    <property type="project" value="UniProtKB-SubCell"/>
</dbReference>
<evidence type="ECO:0000256" key="1">
    <source>
        <dbReference type="ARBA" id="ARBA00005709"/>
    </source>
</evidence>
<dbReference type="EMBL" id="CP032334">
    <property type="protein sequence ID" value="QCO06584.1"/>
    <property type="molecule type" value="Genomic_DNA"/>
</dbReference>
<comment type="subcellular location">
    <subcellularLocation>
        <location evidence="3">Secreted</location>
    </subcellularLocation>
    <subcellularLocation>
        <location evidence="3">Bacterial flagellum</location>
    </subcellularLocation>
</comment>
<protein>
    <recommendedName>
        <fullName evidence="3">Flagellin</fullName>
    </recommendedName>
</protein>
<dbReference type="Pfam" id="PF00669">
    <property type="entry name" value="Flagellin_N"/>
    <property type="match status" value="1"/>
</dbReference>
<comment type="function">
    <text evidence="3">Flagellin is the subunit protein which polymerizes to form the filaments of bacterial flagella.</text>
</comment>
<evidence type="ECO:0000313" key="6">
    <source>
        <dbReference type="EMBL" id="QCO06584.1"/>
    </source>
</evidence>
<evidence type="ECO:0000256" key="3">
    <source>
        <dbReference type="RuleBase" id="RU362073"/>
    </source>
</evidence>
<dbReference type="InterPro" id="IPR042187">
    <property type="entry name" value="Flagellin_C_sub2"/>
</dbReference>
<dbReference type="PANTHER" id="PTHR42792:SF2">
    <property type="entry name" value="FLAGELLIN"/>
    <property type="match status" value="1"/>
</dbReference>
<reference evidence="6 7" key="1">
    <citation type="submission" date="2018-09" db="EMBL/GenBank/DDBJ databases">
        <title>Whole genome based analysis of evolution and adaptive divergence in Indian and Brazilian strains of Azospirillum brasilense.</title>
        <authorList>
            <person name="Singh C."/>
            <person name="Tripathi A.K."/>
        </authorList>
    </citation>
    <scope>NUCLEOTIDE SEQUENCE [LARGE SCALE GENOMIC DNA]</scope>
    <source>
        <strain evidence="6 7">MTCC4036</strain>
        <plasmid evidence="6 7">p4</plasmid>
    </source>
</reference>
<dbReference type="AlphaFoldDB" id="A0A4D8Q9H2"/>
<keyword evidence="6" id="KW-0966">Cell projection</keyword>
<name>A0A4D8Q9H2_AZOBR</name>
<comment type="similarity">
    <text evidence="1 3">Belongs to the bacterial flagellin family.</text>
</comment>
<dbReference type="PANTHER" id="PTHR42792">
    <property type="entry name" value="FLAGELLIN"/>
    <property type="match status" value="1"/>
</dbReference>
<dbReference type="Pfam" id="PF00700">
    <property type="entry name" value="Flagellin_C"/>
    <property type="match status" value="1"/>
</dbReference>
<evidence type="ECO:0000256" key="2">
    <source>
        <dbReference type="ARBA" id="ARBA00023143"/>
    </source>
</evidence>
<dbReference type="SUPFAM" id="SSF64518">
    <property type="entry name" value="Phase 1 flagellin"/>
    <property type="match status" value="1"/>
</dbReference>
<keyword evidence="6" id="KW-0614">Plasmid</keyword>
<keyword evidence="6" id="KW-0969">Cilium</keyword>
<gene>
    <name evidence="6" type="ORF">D3867_32170</name>
</gene>
<dbReference type="Proteomes" id="UP000298596">
    <property type="component" value="Plasmid p4"/>
</dbReference>
<accession>A0A4D8Q9H2</accession>
<geneLocation type="plasmid" evidence="6">
    <name>p4</name>
</geneLocation>
<evidence type="ECO:0000259" key="4">
    <source>
        <dbReference type="Pfam" id="PF00669"/>
    </source>
</evidence>
<dbReference type="Gene3D" id="6.10.10.10">
    <property type="entry name" value="Flagellar export chaperone, C-terminal domain"/>
    <property type="match status" value="1"/>
</dbReference>
<keyword evidence="2 3" id="KW-0975">Bacterial flagellum</keyword>
<feature type="domain" description="Flagellin C-terminal" evidence="5">
    <location>
        <begin position="345"/>
        <end position="417"/>
    </location>
</feature>
<dbReference type="GO" id="GO:0005198">
    <property type="term" value="F:structural molecule activity"/>
    <property type="evidence" value="ECO:0007669"/>
    <property type="project" value="UniProtKB-UniRule"/>
</dbReference>
<dbReference type="PRINTS" id="PR00207">
    <property type="entry name" value="FLAGELLIN"/>
</dbReference>
<keyword evidence="3" id="KW-0964">Secreted</keyword>
<evidence type="ECO:0000313" key="7">
    <source>
        <dbReference type="Proteomes" id="UP000298596"/>
    </source>
</evidence>
<dbReference type="GO" id="GO:0009288">
    <property type="term" value="C:bacterial-type flagellum"/>
    <property type="evidence" value="ECO:0007669"/>
    <property type="project" value="UniProtKB-SubCell"/>
</dbReference>
<sequence length="418" mass="43899">MASIMTNTSAMTALQTLRRVTDDLATTQDRISTGLKVNNAKDNAAYWSIATTMRADVAGFKAVKESLELGTGTTNTASVASKNIVENLQTLKARVIAGQTNGVDKSLIQNDIDQLVKLVKGAAADASFNGDNLLRVSYSNDGTAKDKNVDILASLSRNAGTVDPSYISFQRQDMQVSSIVGKATIEQQVDSTKALKAQVGIALGAAGDTFIDGQNLGLDKLALSYTAEDGTTTKISVDLSAITYDTDKATTQTNILTAVNAAFDAQIGTAGALVAAFDANDNLTLTVADDDTNGSFTAKLKGLWVSSKESDAFGGLAELTQIDVVNNAEQSLVAINSLLDKAIGKAAVIGSIENRVSVQNDFVSKLTDSMNKGIGALVDADMNEESSRLQALQVQQQLATQALSIANQGPQNILSLFR</sequence>
<dbReference type="InterPro" id="IPR001492">
    <property type="entry name" value="Flagellin"/>
</dbReference>
<dbReference type="Gene3D" id="1.20.1330.10">
    <property type="entry name" value="f41 fragment of flagellin, N-terminal domain"/>
    <property type="match status" value="1"/>
</dbReference>
<keyword evidence="6" id="KW-0282">Flagellum</keyword>